<name>A0A2P2I707_9CRUS</name>
<dbReference type="InterPro" id="IPR029058">
    <property type="entry name" value="AB_hydrolase_fold"/>
</dbReference>
<accession>A0A2P2I707</accession>
<sequence length="335" mass="37825">MMWQCRNAVAFMVGPILRTPLPSSCVRGMHGSLRTTQLLLPTSVSQGLLLTISRHLSSIKFNRNLEFFSADDKPLPKKMNSFCVSPENGSPEERPLTLLMCWLMSKDSHVKKFVDLYNEMGFDVLKIRISPFDMLRPVKGAQVVAGQMLEFLHQNPRHSSVLVHGFSVGVYVFCEGLVQMSNNMELHAPVLNRFVGQIWDSPVDVHGIPVGTSKAVTNNQILQTSIKKYLDWFLRNQYDVATVHYEAASVKMHNCFLGVPGLFFLSKTDPVATPAMISDVYENWESMGIPISVKIFDKSPHVSHFARYKKEYVEEVVTFLQHLHLLESGKKRAAA</sequence>
<evidence type="ECO:0000313" key="1">
    <source>
        <dbReference type="EMBL" id="LAB69706.1"/>
    </source>
</evidence>
<reference evidence="1" key="2">
    <citation type="journal article" date="2018" name="Biosci. Biotechnol. Biochem.">
        <title>Polysaccharide hydrolase of the hadal zone amphipods Hirondellea gigas.</title>
        <authorList>
            <person name="Kobayashi H."/>
            <person name="Nagahama T."/>
            <person name="Arai W."/>
            <person name="Sasagawa Y."/>
            <person name="Umeda M."/>
            <person name="Hayashi T."/>
            <person name="Nikaido I."/>
            <person name="Watanabe H."/>
            <person name="Oguri K."/>
            <person name="Kitazato H."/>
            <person name="Fujioka K."/>
            <person name="Kido Y."/>
            <person name="Takami H."/>
        </authorList>
    </citation>
    <scope>NUCLEOTIDE SEQUENCE</scope>
    <source>
        <tissue evidence="1">Whole body</tissue>
    </source>
</reference>
<reference evidence="2" key="1">
    <citation type="submission" date="2017-11" db="EMBL/GenBank/DDBJ databases">
        <title>The sensing device of the deep-sea amphipod.</title>
        <authorList>
            <person name="Kobayashi H."/>
            <person name="Nagahama T."/>
            <person name="Arai W."/>
            <person name="Sasagawa Y."/>
            <person name="Umeda M."/>
            <person name="Hayashi T."/>
            <person name="Nikaido I."/>
            <person name="Watanabe H."/>
            <person name="Oguri K."/>
            <person name="Kitazato H."/>
            <person name="Fujioka K."/>
            <person name="Kido Y."/>
            <person name="Takami H."/>
        </authorList>
    </citation>
    <scope>NUCLEOTIDE SEQUENCE</scope>
    <source>
        <tissue evidence="2">Whole body</tissue>
    </source>
</reference>
<dbReference type="PANTHER" id="PTHR20908">
    <property type="entry name" value="LD15586P"/>
    <property type="match status" value="1"/>
</dbReference>
<dbReference type="Pfam" id="PF05705">
    <property type="entry name" value="DUF829"/>
    <property type="match status" value="1"/>
</dbReference>
<dbReference type="PANTHER" id="PTHR20908:SF1">
    <property type="entry name" value="LD15586P"/>
    <property type="match status" value="1"/>
</dbReference>
<dbReference type="Gene3D" id="3.40.50.1820">
    <property type="entry name" value="alpha/beta hydrolase"/>
    <property type="match status" value="1"/>
</dbReference>
<dbReference type="EMBL" id="IACF01004112">
    <property type="protein sequence ID" value="LAB69706.1"/>
    <property type="molecule type" value="mRNA"/>
</dbReference>
<dbReference type="AlphaFoldDB" id="A0A2P2I707"/>
<dbReference type="EMBL" id="IACT01004395">
    <property type="protein sequence ID" value="LAC23589.1"/>
    <property type="molecule type" value="mRNA"/>
</dbReference>
<dbReference type="InterPro" id="IPR008547">
    <property type="entry name" value="DUF829_TMEM53"/>
</dbReference>
<keyword evidence="1" id="KW-0472">Membrane</keyword>
<dbReference type="GO" id="GO:0017171">
    <property type="term" value="F:serine hydrolase activity"/>
    <property type="evidence" value="ECO:0007669"/>
    <property type="project" value="TreeGrafter"/>
</dbReference>
<proteinExistence type="evidence at transcript level"/>
<evidence type="ECO:0000313" key="2">
    <source>
        <dbReference type="EMBL" id="LAC23589.1"/>
    </source>
</evidence>
<keyword evidence="1" id="KW-0812">Transmembrane</keyword>
<protein>
    <submittedName>
        <fullName evidence="1">Transmembrane protein 53-like</fullName>
    </submittedName>
</protein>
<organism evidence="1">
    <name type="scientific">Hirondellea gigas</name>
    <dbReference type="NCBI Taxonomy" id="1518452"/>
    <lineage>
        <taxon>Eukaryota</taxon>
        <taxon>Metazoa</taxon>
        <taxon>Ecdysozoa</taxon>
        <taxon>Arthropoda</taxon>
        <taxon>Crustacea</taxon>
        <taxon>Multicrustacea</taxon>
        <taxon>Malacostraca</taxon>
        <taxon>Eumalacostraca</taxon>
        <taxon>Peracarida</taxon>
        <taxon>Amphipoda</taxon>
        <taxon>Amphilochidea</taxon>
        <taxon>Lysianassida</taxon>
        <taxon>Lysianassidira</taxon>
        <taxon>Lysianassoidea</taxon>
        <taxon>Lysianassidae</taxon>
        <taxon>Hirondellea</taxon>
    </lineage>
</organism>
<dbReference type="SUPFAM" id="SSF53474">
    <property type="entry name" value="alpha/beta-Hydrolases"/>
    <property type="match status" value="1"/>
</dbReference>